<evidence type="ECO:0000256" key="1">
    <source>
        <dbReference type="SAM" id="MobiDB-lite"/>
    </source>
</evidence>
<feature type="region of interest" description="Disordered" evidence="1">
    <location>
        <begin position="47"/>
        <end position="86"/>
    </location>
</feature>
<evidence type="ECO:0000256" key="2">
    <source>
        <dbReference type="SAM" id="Phobius"/>
    </source>
</evidence>
<reference evidence="3 4" key="1">
    <citation type="journal article" date="2020" name="ISME J.">
        <title>Comparative genomics reveals insights into cyanobacterial evolution and habitat adaptation.</title>
        <authorList>
            <person name="Chen M.Y."/>
            <person name="Teng W.K."/>
            <person name="Zhao L."/>
            <person name="Hu C.X."/>
            <person name="Zhou Y.K."/>
            <person name="Han B.P."/>
            <person name="Song L.R."/>
            <person name="Shu W.S."/>
        </authorList>
    </citation>
    <scope>NUCLEOTIDE SEQUENCE [LARGE SCALE GENOMIC DNA]</scope>
    <source>
        <strain evidence="3 4">FACHB-838</strain>
    </source>
</reference>
<evidence type="ECO:0000313" key="4">
    <source>
        <dbReference type="Proteomes" id="UP000623440"/>
    </source>
</evidence>
<feature type="compositionally biased region" description="Low complexity" evidence="1">
    <location>
        <begin position="47"/>
        <end position="64"/>
    </location>
</feature>
<name>A0ABR8DR29_9NOSO</name>
<keyword evidence="2" id="KW-1133">Transmembrane helix</keyword>
<feature type="region of interest" description="Disordered" evidence="1">
    <location>
        <begin position="109"/>
        <end position="133"/>
    </location>
</feature>
<keyword evidence="2" id="KW-0812">Transmembrane</keyword>
<feature type="transmembrane region" description="Helical" evidence="2">
    <location>
        <begin position="21"/>
        <end position="45"/>
    </location>
</feature>
<feature type="compositionally biased region" description="Basic and acidic residues" evidence="1">
    <location>
        <begin position="111"/>
        <end position="127"/>
    </location>
</feature>
<organism evidence="3 4">
    <name type="scientific">Nostoc flagelliforme FACHB-838</name>
    <dbReference type="NCBI Taxonomy" id="2692904"/>
    <lineage>
        <taxon>Bacteria</taxon>
        <taxon>Bacillati</taxon>
        <taxon>Cyanobacteriota</taxon>
        <taxon>Cyanophyceae</taxon>
        <taxon>Nostocales</taxon>
        <taxon>Nostocaceae</taxon>
        <taxon>Nostoc</taxon>
    </lineage>
</organism>
<accession>A0ABR8DR29</accession>
<dbReference type="RefSeq" id="WP_190942576.1">
    <property type="nucleotide sequence ID" value="NZ_JACJSI010000044.1"/>
</dbReference>
<evidence type="ECO:0000313" key="3">
    <source>
        <dbReference type="EMBL" id="MBD2531917.1"/>
    </source>
</evidence>
<proteinExistence type="predicted"/>
<dbReference type="EMBL" id="JACJSI010000044">
    <property type="protein sequence ID" value="MBD2531917.1"/>
    <property type="molecule type" value="Genomic_DNA"/>
</dbReference>
<gene>
    <name evidence="3" type="ORF">H6G97_20940</name>
</gene>
<keyword evidence="4" id="KW-1185">Reference proteome</keyword>
<dbReference type="Proteomes" id="UP000623440">
    <property type="component" value="Unassembled WGS sequence"/>
</dbReference>
<protein>
    <submittedName>
        <fullName evidence="3">Uncharacterized protein</fullName>
    </submittedName>
</protein>
<sequence length="133" mass="14322">MQPTPAIKPSSRRPSPEKLEVTLVTSVCSLSAMMTIAVAAMLFAAGQQPSEVQPSTSSSPSSLGGVKGKGEEGKVLNPLPLTPSPLPSPHPAFLGWQTTKVFYCTESRQYGSDKHSWQSSVIREKGKEKRRKV</sequence>
<comment type="caution">
    <text evidence="3">The sequence shown here is derived from an EMBL/GenBank/DDBJ whole genome shotgun (WGS) entry which is preliminary data.</text>
</comment>
<keyword evidence="2" id="KW-0472">Membrane</keyword>